<feature type="region of interest" description="Disordered" evidence="1">
    <location>
        <begin position="15"/>
        <end position="76"/>
    </location>
</feature>
<dbReference type="Proteomes" id="UP001461498">
    <property type="component" value="Unassembled WGS sequence"/>
</dbReference>
<feature type="compositionally biased region" description="Basic and acidic residues" evidence="1">
    <location>
        <begin position="37"/>
        <end position="47"/>
    </location>
</feature>
<evidence type="ECO:0000256" key="1">
    <source>
        <dbReference type="SAM" id="MobiDB-lite"/>
    </source>
</evidence>
<dbReference type="AlphaFoldDB" id="A0AAW1CVH6"/>
<protein>
    <submittedName>
        <fullName evidence="2">Uncharacterized protein</fullName>
    </submittedName>
</protein>
<sequence>MAACESTRITILEPSLSRRRCPQPASTQANTSPSKLLESRPAVERARTLTPKANQQQGQKQATIRLLSPEGHGVSK</sequence>
<gene>
    <name evidence="2" type="ORF">O3M35_001831</name>
</gene>
<evidence type="ECO:0000313" key="2">
    <source>
        <dbReference type="EMBL" id="KAK9500592.1"/>
    </source>
</evidence>
<organism evidence="2 3">
    <name type="scientific">Rhynocoris fuscipes</name>
    <dbReference type="NCBI Taxonomy" id="488301"/>
    <lineage>
        <taxon>Eukaryota</taxon>
        <taxon>Metazoa</taxon>
        <taxon>Ecdysozoa</taxon>
        <taxon>Arthropoda</taxon>
        <taxon>Hexapoda</taxon>
        <taxon>Insecta</taxon>
        <taxon>Pterygota</taxon>
        <taxon>Neoptera</taxon>
        <taxon>Paraneoptera</taxon>
        <taxon>Hemiptera</taxon>
        <taxon>Heteroptera</taxon>
        <taxon>Panheteroptera</taxon>
        <taxon>Cimicomorpha</taxon>
        <taxon>Reduviidae</taxon>
        <taxon>Harpactorinae</taxon>
        <taxon>Harpactorini</taxon>
        <taxon>Rhynocoris</taxon>
    </lineage>
</organism>
<comment type="caution">
    <text evidence="2">The sequence shown here is derived from an EMBL/GenBank/DDBJ whole genome shotgun (WGS) entry which is preliminary data.</text>
</comment>
<feature type="compositionally biased region" description="Polar residues" evidence="1">
    <location>
        <begin position="51"/>
        <end position="62"/>
    </location>
</feature>
<proteinExistence type="predicted"/>
<evidence type="ECO:0000313" key="3">
    <source>
        <dbReference type="Proteomes" id="UP001461498"/>
    </source>
</evidence>
<reference evidence="2 3" key="1">
    <citation type="submission" date="2022-12" db="EMBL/GenBank/DDBJ databases">
        <title>Chromosome-level genome assembly of true bugs.</title>
        <authorList>
            <person name="Ma L."/>
            <person name="Li H."/>
        </authorList>
    </citation>
    <scope>NUCLEOTIDE SEQUENCE [LARGE SCALE GENOMIC DNA]</scope>
    <source>
        <strain evidence="2">Lab_2022b</strain>
    </source>
</reference>
<dbReference type="EMBL" id="JAPXFL010000010">
    <property type="protein sequence ID" value="KAK9500592.1"/>
    <property type="molecule type" value="Genomic_DNA"/>
</dbReference>
<accession>A0AAW1CVH6</accession>
<feature type="compositionally biased region" description="Polar residues" evidence="1">
    <location>
        <begin position="24"/>
        <end position="34"/>
    </location>
</feature>
<name>A0AAW1CVH6_9HEMI</name>
<keyword evidence="3" id="KW-1185">Reference proteome</keyword>